<gene>
    <name evidence="8" type="ORF">TAT_000338500</name>
    <name evidence="9" type="ORF">TAV_000338300</name>
</gene>
<reference evidence="8" key="1">
    <citation type="submission" date="2018-07" db="EMBL/GenBank/DDBJ databases">
        <authorList>
            <person name="Quirk P.G."/>
            <person name="Krulwich T.A."/>
        </authorList>
    </citation>
    <scope>NUCLEOTIDE SEQUENCE</scope>
    <source>
        <strain evidence="8">Anand</strain>
    </source>
</reference>
<dbReference type="SUPFAM" id="SSF56112">
    <property type="entry name" value="Protein kinase-like (PK-like)"/>
    <property type="match status" value="1"/>
</dbReference>
<evidence type="ECO:0000256" key="3">
    <source>
        <dbReference type="ARBA" id="ARBA00038543"/>
    </source>
</evidence>
<feature type="domain" description="Protein kinase" evidence="7">
    <location>
        <begin position="99"/>
        <end position="450"/>
    </location>
</feature>
<dbReference type="GO" id="GO:0005524">
    <property type="term" value="F:ATP binding"/>
    <property type="evidence" value="ECO:0007669"/>
    <property type="project" value="UniProtKB-KW"/>
</dbReference>
<dbReference type="GO" id="GO:0004674">
    <property type="term" value="F:protein serine/threonine kinase activity"/>
    <property type="evidence" value="ECO:0007669"/>
    <property type="project" value="TreeGrafter"/>
</dbReference>
<comment type="subunit">
    <text evidence="3">May form a complex composed of at least the catalytic subunit CRK2 and a cyclin.</text>
</comment>
<dbReference type="GO" id="GO:0005634">
    <property type="term" value="C:nucleus"/>
    <property type="evidence" value="ECO:0007669"/>
    <property type="project" value="TreeGrafter"/>
</dbReference>
<dbReference type="Gene3D" id="1.10.510.10">
    <property type="entry name" value="Transferase(Phosphotransferase) domain 1"/>
    <property type="match status" value="1"/>
</dbReference>
<dbReference type="InterPro" id="IPR011009">
    <property type="entry name" value="Kinase-like_dom_sf"/>
</dbReference>
<evidence type="ECO:0000256" key="2">
    <source>
        <dbReference type="ARBA" id="ARBA00022840"/>
    </source>
</evidence>
<dbReference type="VEuPathDB" id="PiroplasmaDB:TA08470"/>
<evidence type="ECO:0000313" key="9">
    <source>
        <dbReference type="EMBL" id="SVP95226.1"/>
    </source>
</evidence>
<evidence type="ECO:0000256" key="6">
    <source>
        <dbReference type="ARBA" id="ARBA00042858"/>
    </source>
</evidence>
<dbReference type="InterPro" id="IPR000719">
    <property type="entry name" value="Prot_kinase_dom"/>
</dbReference>
<proteinExistence type="predicted"/>
<protein>
    <recommendedName>
        <fullName evidence="4">Cyclin-dependent kinase 2 homolog</fullName>
    </recommendedName>
    <alternativeName>
        <fullName evidence="5">Cell division control protein 2 homolog</fullName>
    </alternativeName>
    <alternativeName>
        <fullName evidence="6">cdc2-related kinase 2</fullName>
    </alternativeName>
</protein>
<dbReference type="SMART" id="SM00220">
    <property type="entry name" value="S_TKc"/>
    <property type="match status" value="1"/>
</dbReference>
<organism evidence="8">
    <name type="scientific">Theileria annulata</name>
    <dbReference type="NCBI Taxonomy" id="5874"/>
    <lineage>
        <taxon>Eukaryota</taxon>
        <taxon>Sar</taxon>
        <taxon>Alveolata</taxon>
        <taxon>Apicomplexa</taxon>
        <taxon>Aconoidasida</taxon>
        <taxon>Piroplasmida</taxon>
        <taxon>Theileriidae</taxon>
        <taxon>Theileria</taxon>
    </lineage>
</organism>
<evidence type="ECO:0000259" key="7">
    <source>
        <dbReference type="PROSITE" id="PS50011"/>
    </source>
</evidence>
<keyword evidence="8" id="KW-0418">Kinase</keyword>
<accession>A0A3B0NDG9</accession>
<name>A0A3B0NDG9_THEAN</name>
<dbReference type="EMBL" id="UIVT01000004">
    <property type="protein sequence ID" value="SVP94381.1"/>
    <property type="molecule type" value="Genomic_DNA"/>
</dbReference>
<evidence type="ECO:0000313" key="8">
    <source>
        <dbReference type="EMBL" id="SVP94381.1"/>
    </source>
</evidence>
<dbReference type="Gene3D" id="3.30.200.20">
    <property type="entry name" value="Phosphorylase Kinase, domain 1"/>
    <property type="match status" value="1"/>
</dbReference>
<dbReference type="InterPro" id="IPR050108">
    <property type="entry name" value="CDK"/>
</dbReference>
<dbReference type="PANTHER" id="PTHR24056">
    <property type="entry name" value="CELL DIVISION PROTEIN KINASE"/>
    <property type="match status" value="1"/>
</dbReference>
<dbReference type="SUPFAM" id="SSF47954">
    <property type="entry name" value="Cyclin-like"/>
    <property type="match status" value="1"/>
</dbReference>
<dbReference type="EMBL" id="UIVS01000004">
    <property type="protein sequence ID" value="SVP95226.1"/>
    <property type="molecule type" value="Genomic_DNA"/>
</dbReference>
<dbReference type="AlphaFoldDB" id="A0A3B0NDG9"/>
<evidence type="ECO:0000256" key="5">
    <source>
        <dbReference type="ARBA" id="ARBA00041902"/>
    </source>
</evidence>
<keyword evidence="8" id="KW-0808">Transferase</keyword>
<evidence type="ECO:0000256" key="4">
    <source>
        <dbReference type="ARBA" id="ARBA00039612"/>
    </source>
</evidence>
<keyword evidence="1" id="KW-0547">Nucleotide-binding</keyword>
<dbReference type="Pfam" id="PF00069">
    <property type="entry name" value="Pkinase"/>
    <property type="match status" value="1"/>
</dbReference>
<dbReference type="PROSITE" id="PS50011">
    <property type="entry name" value="PROTEIN_KINASE_DOM"/>
    <property type="match status" value="1"/>
</dbReference>
<dbReference type="InterPro" id="IPR036915">
    <property type="entry name" value="Cyclin-like_sf"/>
</dbReference>
<evidence type="ECO:0000256" key="1">
    <source>
        <dbReference type="ARBA" id="ARBA00022741"/>
    </source>
</evidence>
<keyword evidence="2" id="KW-0067">ATP-binding</keyword>
<sequence length="843" mass="99122">MIVINEFNKRLAPTSISVNALKKKLTKISGEFYEKCFSSPVKEIVCIIFMFVDPREVISTFLYVNKTWNKVLLNSQIWNCYEEKYGILSRITINPFKILSERRSKGRVFMGKYLCDSKVNKNNYENVVVRVIDLKLTNAGKNDGIPTSSLREMSFMNLIQHPNVVKYYGSQIMDNNLFIVTEYVEYNLVEYMERKYKEFEYINSCKTLLKNEVMKIMMDLLKAVSFIHSMKVFHRNLKPENIFINCDVIVGESSLIYKFKSLKIGDFCMGRLTGLMEYSPEETKERYQSFRECRRLFYRAPELILRCDSYDQSIDLWSIGVVFYEITCKDTLFKGINEISLIWDIFNITGFPDHSSLNSLSMDVYLKWKSVILPNKPIDIKHVISSSKCWEEYDRLCNEYSKSGQLEPFEKLVKFTKIMGTECVKLLFGFISIIPSNRPDIMKVMEKQTLWDLKIPENCCECLLTGNECRLTNQPLYLAGIQNGKIESNYNPKQTNFIMNKTNHVFNEEDDKQPHSIMDYQIIHKHIVNWYFYVAKCFKLSSLTVHIGVECLINVMILLGNAKLKQLVSIFISCLKIAHRINEISQEYYRCDNLTEYSEIAVISREINKILGNKNQTLLKVNLPDRNELIYYEKEIMRLVDFNLPLYSLSYLVYDMGKTMQIDIVSECFQFSYFLSDLCLYYLELNKFENELKAQIIWLISLLKYKTNDSKFCENNEETNNLTMEENKQMGREYKGDESEEVKRVMRRLINSKKWYRSKSISKVLRCVSLIEYIANVGCKKMKIDPDQNEIYGIHTINFSIEGIVNVKFKLIKMLICEEVEEQMKGIREDILCRNLIQEIQNL</sequence>